<keyword evidence="2" id="KW-1185">Reference proteome</keyword>
<reference evidence="1 2" key="1">
    <citation type="journal article" date="2021" name="Appl. Environ. Microbiol.">
        <title>Genetic linkage and physical mapping for an oyster mushroom Pleurotus cornucopiae and QTL analysis for the trait cap color.</title>
        <authorList>
            <person name="Zhang Y."/>
            <person name="Gao W."/>
            <person name="Sonnenberg A."/>
            <person name="Chen Q."/>
            <person name="Zhang J."/>
            <person name="Huang C."/>
        </authorList>
    </citation>
    <scope>NUCLEOTIDE SEQUENCE [LARGE SCALE GENOMIC DNA]</scope>
    <source>
        <strain evidence="1">CCMSSC00406</strain>
    </source>
</reference>
<evidence type="ECO:0000313" key="1">
    <source>
        <dbReference type="EMBL" id="KAG9226985.1"/>
    </source>
</evidence>
<accession>A0ACB7J9X0</accession>
<protein>
    <submittedName>
        <fullName evidence="1">Uncharacterized protein</fullName>
    </submittedName>
</protein>
<dbReference type="Proteomes" id="UP000824881">
    <property type="component" value="Unassembled WGS sequence"/>
</dbReference>
<dbReference type="EMBL" id="WQMT02000002">
    <property type="protein sequence ID" value="KAG9226985.1"/>
    <property type="molecule type" value="Genomic_DNA"/>
</dbReference>
<name>A0ACB7J9X0_PLECO</name>
<gene>
    <name evidence="1" type="ORF">CCMSSC00406_0003342</name>
</gene>
<proteinExistence type="predicted"/>
<sequence length="430" mass="48743">MATILLPGTICTSSYRLGTAWMLSHRVSWRVTQNSWFSTSSARRDGEQTSTSEAMNVNHSRFLAEASPGAKWKSKHREAGSSNSGVSDPLNGNGFEKVPEGKGKLSPTSSHLFKLTLPLDRVQNTIKRAKAMSKPTPPTVLLLHPSQPLSHVSRLILASLAPSTPSISFQNKSTSGQNIQWSHSTDIGDFIKDAARQAEFSIHFSHEDSQTTTETNNEVTRDVGEEGKGGEAETVIDVEVPTFADRTRFLRRRLEFVKERLREMEVLKKECDYAAHQGARRMALSGFGMLVVYWGLVARLTFWDFGWDVMEPITYLSGLSTVICGYLWFLYQGREVSYSSILSRSISTRREALYKSRGLDIERYVDLIAEEKTIRREISKIAEDYDEVRSERREEEEEQKVTEAEESDEDEKERRRNKEVEPLFGQGKKD</sequence>
<comment type="caution">
    <text evidence="1">The sequence shown here is derived from an EMBL/GenBank/DDBJ whole genome shotgun (WGS) entry which is preliminary data.</text>
</comment>
<organism evidence="1 2">
    <name type="scientific">Pleurotus cornucopiae</name>
    <name type="common">Cornucopia mushroom</name>
    <dbReference type="NCBI Taxonomy" id="5321"/>
    <lineage>
        <taxon>Eukaryota</taxon>
        <taxon>Fungi</taxon>
        <taxon>Dikarya</taxon>
        <taxon>Basidiomycota</taxon>
        <taxon>Agaricomycotina</taxon>
        <taxon>Agaricomycetes</taxon>
        <taxon>Agaricomycetidae</taxon>
        <taxon>Agaricales</taxon>
        <taxon>Pleurotineae</taxon>
        <taxon>Pleurotaceae</taxon>
        <taxon>Pleurotus</taxon>
    </lineage>
</organism>
<evidence type="ECO:0000313" key="2">
    <source>
        <dbReference type="Proteomes" id="UP000824881"/>
    </source>
</evidence>